<name>A0ABU6TPV8_9FABA</name>
<gene>
    <name evidence="1" type="ORF">PIB30_067621</name>
</gene>
<sequence length="214" mass="24885">MASSGNQNSTLKRRLDFDLEEVAPNESLQNIWQRGYGSPFTVYAFKGMDMVSEDTPECLDLVFWPPRGMTFAGFELIVAAYIFSNGLDMSEILVPNFLARDTREMLWSLRPGKELFDDILNLVVKMQTARKEDTKWWLPTTFVEIAVDPHFNTQATMEFIEKKYMSDADNLIRAEYLNRFLTADRFYKDKSSFRLKPSEFDFIEPQVGQQRPLS</sequence>
<proteinExistence type="predicted"/>
<keyword evidence="2" id="KW-1185">Reference proteome</keyword>
<reference evidence="1 2" key="1">
    <citation type="journal article" date="2023" name="Plants (Basel)">
        <title>Bridging the Gap: Combining Genomics and Transcriptomics Approaches to Understand Stylosanthes scabra, an Orphan Legume from the Brazilian Caatinga.</title>
        <authorList>
            <person name="Ferreira-Neto J.R.C."/>
            <person name="da Silva M.D."/>
            <person name="Binneck E."/>
            <person name="de Melo N.F."/>
            <person name="da Silva R.H."/>
            <person name="de Melo A.L.T.M."/>
            <person name="Pandolfi V."/>
            <person name="Bustamante F.O."/>
            <person name="Brasileiro-Vidal A.C."/>
            <person name="Benko-Iseppon A.M."/>
        </authorList>
    </citation>
    <scope>NUCLEOTIDE SEQUENCE [LARGE SCALE GENOMIC DNA]</scope>
    <source>
        <tissue evidence="1">Leaves</tissue>
    </source>
</reference>
<comment type="caution">
    <text evidence="1">The sequence shown here is derived from an EMBL/GenBank/DDBJ whole genome shotgun (WGS) entry which is preliminary data.</text>
</comment>
<evidence type="ECO:0000313" key="1">
    <source>
        <dbReference type="EMBL" id="MED6149963.1"/>
    </source>
</evidence>
<accession>A0ABU6TPV8</accession>
<protein>
    <submittedName>
        <fullName evidence="1">Uncharacterized protein</fullName>
    </submittedName>
</protein>
<dbReference type="Proteomes" id="UP001341840">
    <property type="component" value="Unassembled WGS sequence"/>
</dbReference>
<dbReference type="EMBL" id="JASCZI010091330">
    <property type="protein sequence ID" value="MED6149963.1"/>
    <property type="molecule type" value="Genomic_DNA"/>
</dbReference>
<organism evidence="1 2">
    <name type="scientific">Stylosanthes scabra</name>
    <dbReference type="NCBI Taxonomy" id="79078"/>
    <lineage>
        <taxon>Eukaryota</taxon>
        <taxon>Viridiplantae</taxon>
        <taxon>Streptophyta</taxon>
        <taxon>Embryophyta</taxon>
        <taxon>Tracheophyta</taxon>
        <taxon>Spermatophyta</taxon>
        <taxon>Magnoliopsida</taxon>
        <taxon>eudicotyledons</taxon>
        <taxon>Gunneridae</taxon>
        <taxon>Pentapetalae</taxon>
        <taxon>rosids</taxon>
        <taxon>fabids</taxon>
        <taxon>Fabales</taxon>
        <taxon>Fabaceae</taxon>
        <taxon>Papilionoideae</taxon>
        <taxon>50 kb inversion clade</taxon>
        <taxon>dalbergioids sensu lato</taxon>
        <taxon>Dalbergieae</taxon>
        <taxon>Pterocarpus clade</taxon>
        <taxon>Stylosanthes</taxon>
    </lineage>
</organism>
<evidence type="ECO:0000313" key="2">
    <source>
        <dbReference type="Proteomes" id="UP001341840"/>
    </source>
</evidence>